<dbReference type="InterPro" id="IPR036515">
    <property type="entry name" value="Transposase_17_sf"/>
</dbReference>
<organism evidence="2 3">
    <name type="scientific">Candidatus Aquicultor primus</name>
    <dbReference type="NCBI Taxonomy" id="1797195"/>
    <lineage>
        <taxon>Bacteria</taxon>
        <taxon>Bacillati</taxon>
        <taxon>Actinomycetota</taxon>
        <taxon>Candidatus Aquicultoria</taxon>
        <taxon>Candidatus Aquicultorales</taxon>
        <taxon>Candidatus Aquicultoraceae</taxon>
        <taxon>Candidatus Aquicultor</taxon>
    </lineage>
</organism>
<dbReference type="InterPro" id="IPR010921">
    <property type="entry name" value="Trp_repressor/repl_initiator"/>
</dbReference>
<dbReference type="EMBL" id="MELI01000068">
    <property type="protein sequence ID" value="OFW33420.1"/>
    <property type="molecule type" value="Genomic_DNA"/>
</dbReference>
<dbReference type="Proteomes" id="UP000178086">
    <property type="component" value="Unassembled WGS sequence"/>
</dbReference>
<evidence type="ECO:0000313" key="2">
    <source>
        <dbReference type="EMBL" id="OFW33420.1"/>
    </source>
</evidence>
<dbReference type="SUPFAM" id="SSF48295">
    <property type="entry name" value="TrpR-like"/>
    <property type="match status" value="1"/>
</dbReference>
<dbReference type="SMART" id="SM01321">
    <property type="entry name" value="Y1_Tnp"/>
    <property type="match status" value="1"/>
</dbReference>
<dbReference type="Gene3D" id="3.30.70.1290">
    <property type="entry name" value="Transposase IS200-like"/>
    <property type="match status" value="1"/>
</dbReference>
<dbReference type="PANTHER" id="PTHR34322:SF2">
    <property type="entry name" value="TRANSPOSASE IS200-LIKE DOMAIN-CONTAINING PROTEIN"/>
    <property type="match status" value="1"/>
</dbReference>
<dbReference type="AlphaFoldDB" id="A0A1F2UK83"/>
<protein>
    <recommendedName>
        <fullName evidence="1">Transposase IS200-like domain-containing protein</fullName>
    </recommendedName>
</protein>
<evidence type="ECO:0000313" key="3">
    <source>
        <dbReference type="Proteomes" id="UP000178086"/>
    </source>
</evidence>
<reference evidence="2 3" key="1">
    <citation type="journal article" date="2016" name="Nat. Commun.">
        <title>Thousands of microbial genomes shed light on interconnected biogeochemical processes in an aquifer system.</title>
        <authorList>
            <person name="Anantharaman K."/>
            <person name="Brown C.T."/>
            <person name="Hug L.A."/>
            <person name="Sharon I."/>
            <person name="Castelle C.J."/>
            <person name="Probst A.J."/>
            <person name="Thomas B.C."/>
            <person name="Singh A."/>
            <person name="Wilkins M.J."/>
            <person name="Karaoz U."/>
            <person name="Brodie E.L."/>
            <person name="Williams K.H."/>
            <person name="Hubbard S.S."/>
            <person name="Banfield J.F."/>
        </authorList>
    </citation>
    <scope>NUCLEOTIDE SEQUENCE [LARGE SCALE GENOMIC DNA]</scope>
</reference>
<comment type="caution">
    <text evidence="2">The sequence shown here is derived from an EMBL/GenBank/DDBJ whole genome shotgun (WGS) entry which is preliminary data.</text>
</comment>
<name>A0A1F2UK83_9ACTN</name>
<dbReference type="GO" id="GO:0043565">
    <property type="term" value="F:sequence-specific DNA binding"/>
    <property type="evidence" value="ECO:0007669"/>
    <property type="project" value="InterPro"/>
</dbReference>
<dbReference type="InterPro" id="IPR002686">
    <property type="entry name" value="Transposase_17"/>
</dbReference>
<accession>A0A1F2UK83</accession>
<sequence length="336" mass="37633">MPRGPRLDIPGLIYHVMCRGIERSIIFSDDYDREQLLTRISKHAGRGSFHVYAFSLMPNHFHLLVRPLDIGLATFMRRVLTGYAIYFNRRHKRSGHLFQNRYKSIVVEEGAYLLELVRYIHLNPLRGGIISDLEALSIWPYSGYSALIGKAKYSWFEADHTLSLFGARRHDAREKLSSFMKDGLGAERCDDLVGGGLKRSLGLISDKDMHLDGTGHQAYDERILGSGDFVEAVLRNADRPAAEKKGNRSNIHGLIEAALSSYSITRPELCSGSKRSAISKARSTIIVLGVKHFGLSPIELSEALGISLSAVYSIISRSREEDASESILDVVRRKNM</sequence>
<dbReference type="SUPFAM" id="SSF143422">
    <property type="entry name" value="Transposase IS200-like"/>
    <property type="match status" value="1"/>
</dbReference>
<dbReference type="Pfam" id="PF01797">
    <property type="entry name" value="Y1_Tnp"/>
    <property type="match status" value="1"/>
</dbReference>
<gene>
    <name evidence="2" type="ORF">A2074_01555</name>
</gene>
<evidence type="ECO:0000259" key="1">
    <source>
        <dbReference type="SMART" id="SM01321"/>
    </source>
</evidence>
<feature type="domain" description="Transposase IS200-like" evidence="1">
    <location>
        <begin position="9"/>
        <end position="123"/>
    </location>
</feature>
<proteinExistence type="predicted"/>
<dbReference type="GO" id="GO:0006313">
    <property type="term" value="P:DNA transposition"/>
    <property type="evidence" value="ECO:0007669"/>
    <property type="project" value="InterPro"/>
</dbReference>
<dbReference type="PANTHER" id="PTHR34322">
    <property type="entry name" value="TRANSPOSASE, Y1_TNP DOMAIN-CONTAINING"/>
    <property type="match status" value="1"/>
</dbReference>
<dbReference type="GO" id="GO:0004803">
    <property type="term" value="F:transposase activity"/>
    <property type="evidence" value="ECO:0007669"/>
    <property type="project" value="InterPro"/>
</dbReference>